<dbReference type="AlphaFoldDB" id="A0A7M2J3I3"/>
<dbReference type="Proteomes" id="UP000593833">
    <property type="component" value="Chromosome"/>
</dbReference>
<dbReference type="EMBL" id="CP063233">
    <property type="protein sequence ID" value="QOU03799.1"/>
    <property type="molecule type" value="Genomic_DNA"/>
</dbReference>
<organism evidence="1 2">
    <name type="scientific">Pseudomonas fluorescens</name>
    <dbReference type="NCBI Taxonomy" id="294"/>
    <lineage>
        <taxon>Bacteria</taxon>
        <taxon>Pseudomonadati</taxon>
        <taxon>Pseudomonadota</taxon>
        <taxon>Gammaproteobacteria</taxon>
        <taxon>Pseudomonadales</taxon>
        <taxon>Pseudomonadaceae</taxon>
        <taxon>Pseudomonas</taxon>
    </lineage>
</organism>
<accession>A0A7M2J3I3</accession>
<evidence type="ECO:0000313" key="1">
    <source>
        <dbReference type="EMBL" id="QOU03799.1"/>
    </source>
</evidence>
<proteinExistence type="predicted"/>
<evidence type="ECO:0000313" key="2">
    <source>
        <dbReference type="Proteomes" id="UP000593833"/>
    </source>
</evidence>
<reference evidence="1 2" key="1">
    <citation type="submission" date="2020-10" db="EMBL/GenBank/DDBJ databases">
        <title>Complete genome sequence of a novel Pseudomonas fluorescens strain isolated from the flower of kumarahou (Pomaderris kumeraho).</title>
        <authorList>
            <person name="Summers M.C."/>
            <person name="Nowak V."/>
            <person name="Fairhurst M.J."/>
            <person name="Owen J.G."/>
            <person name="Gerth M.L."/>
            <person name="Patrick W.M."/>
        </authorList>
    </citation>
    <scope>NUCLEOTIDE SEQUENCE [LARGE SCALE GENOMIC DNA]</scope>
    <source>
        <strain evidence="1 2">KF1</strain>
    </source>
</reference>
<gene>
    <name evidence="1" type="ORF">IM720_24310</name>
</gene>
<dbReference type="RefSeq" id="WP_193689675.1">
    <property type="nucleotide sequence ID" value="NZ_CP063233.1"/>
</dbReference>
<sequence length="116" mass="11709">MSDKSEFATSIRGDRKKGFSPRALAAVTAAGIGVQEMLRSGLTVGNAAGTAVGSLAAFVVADVTNASKTEALLIGGIAGSFGVVVGNKIDTKTGEESSLTSLGLYPNQTNKYIDGL</sequence>
<name>A0A7M2J3I3_PSEFL</name>
<protein>
    <submittedName>
        <fullName evidence="1">Uncharacterized protein</fullName>
    </submittedName>
</protein>